<evidence type="ECO:0000313" key="18">
    <source>
        <dbReference type="Proteomes" id="UP001307889"/>
    </source>
</evidence>
<proteinExistence type="inferred from homology"/>
<keyword evidence="3" id="KW-0031">Aminopeptidase</keyword>
<dbReference type="CDD" id="cd00433">
    <property type="entry name" value="Peptidase_M17"/>
    <property type="match status" value="1"/>
</dbReference>
<evidence type="ECO:0000256" key="11">
    <source>
        <dbReference type="ARBA" id="ARBA00031564"/>
    </source>
</evidence>
<dbReference type="InterPro" id="IPR000819">
    <property type="entry name" value="Peptidase_M17_C"/>
</dbReference>
<dbReference type="Pfam" id="PF02789">
    <property type="entry name" value="Peptidase_M17_N"/>
    <property type="match status" value="1"/>
</dbReference>
<evidence type="ECO:0000256" key="8">
    <source>
        <dbReference type="ARBA" id="ARBA00029605"/>
    </source>
</evidence>
<keyword evidence="4" id="KW-0645">Protease</keyword>
<dbReference type="Pfam" id="PF00883">
    <property type="entry name" value="Peptidase_M17"/>
    <property type="match status" value="1"/>
</dbReference>
<sequence length="530" mass="57272">MLQKGREIRVLLLRRPKFLKMFDRNFADLFDACTVSANKKGLVLGAYGDCGESSLKLSITGQKFDNIVGGRISQILKMAGLKPGTAKTLTNLGNDYYAVAVAHAGAEAAAYNENECLEECKENVRVAAGAGARALQEQGIEEIEVEGFNLSEAAAEGSALAVWRYQELKNKLNRKTQSTVELYDDDDKESWSRGLVKAEAQNLARLLEECPANIMTPEQFVKTAVEVLCPCGVQVEGRNSEWLHQKGLCAFLSMARGSFESPLLLELNYCGGSEDDRPVVLVGKGVTFDSGGLCLKSCDEMAEFRADMAGGAVIVGVMKALATLGIPLNVTGMIPLCENMPGGMALKPGDIVYSLNGSSIKVENTDKEGQVIMADVLCFTKNFKPCLVSSLATISRASRIGLGSSASGVFCTSDVVWHEINRAGAATGDRVWRLPLWRHFTQRITSYGDVDISNVGSGRGGDPCSAAAFLQEFAPDCDFMHIDMTGSGMCQCEDGVPYLRQGLMTGRPCRTVVEFLYQMACPLDRQTECG</sequence>
<evidence type="ECO:0000256" key="12">
    <source>
        <dbReference type="ARBA" id="ARBA00045966"/>
    </source>
</evidence>
<dbReference type="InterPro" id="IPR011356">
    <property type="entry name" value="Leucine_aapep/pepB"/>
</dbReference>
<dbReference type="InterPro" id="IPR043472">
    <property type="entry name" value="Macro_dom-like"/>
</dbReference>
<evidence type="ECO:0000259" key="15">
    <source>
        <dbReference type="Pfam" id="PF00883"/>
    </source>
</evidence>
<evidence type="ECO:0000256" key="10">
    <source>
        <dbReference type="ARBA" id="ARBA00030997"/>
    </source>
</evidence>
<evidence type="ECO:0000256" key="9">
    <source>
        <dbReference type="ARBA" id="ARBA00030930"/>
    </source>
</evidence>
<evidence type="ECO:0000256" key="2">
    <source>
        <dbReference type="ARBA" id="ARBA00014190"/>
    </source>
</evidence>
<accession>A0ABN7BE66</accession>
<evidence type="ECO:0000256" key="4">
    <source>
        <dbReference type="ARBA" id="ARBA00022670"/>
    </source>
</evidence>
<protein>
    <recommendedName>
        <fullName evidence="2">Cytosol aminopeptidase</fullName>
        <ecNumber evidence="7">3.4.13.23</ecNumber>
    </recommendedName>
    <alternativeName>
        <fullName evidence="10">Cysteinylglycine-S-conjugate dipeptidase</fullName>
    </alternativeName>
    <alternativeName>
        <fullName evidence="11">Leucine aminopeptidase 3</fullName>
    </alternativeName>
    <alternativeName>
        <fullName evidence="9">Proline aminopeptidase</fullName>
    </alternativeName>
    <alternativeName>
        <fullName evidence="8">Prolyl aminopeptidase</fullName>
    </alternativeName>
</protein>
<dbReference type="InterPro" id="IPR008283">
    <property type="entry name" value="Peptidase_M17_N"/>
</dbReference>
<comment type="function">
    <text evidence="12">Cytosolic metallopeptidase that catalyzes the removal of unsubstituted N-terminal hydrophobic amino acids from various peptides. The presence of Zn(2+) ions is essential for the peptidase activity, and the association with other cofactors can modulate the substrate spectificity of the enzyme. For instance, in the presence of Mn(2+), it displays a specific Cys-Gly hydrolyzing activity of Cys-Gly-S-conjugates. Involved in the metabolism of glutathione and in the degradation of glutathione S-conjugates, which may play a role in the control of the cell redox status.</text>
</comment>
<comment type="catalytic activity">
    <reaction evidence="14">
        <text>L-cysteinylglycine + H2O = L-cysteine + glycine</text>
        <dbReference type="Rhea" id="RHEA:28783"/>
        <dbReference type="ChEBI" id="CHEBI:15377"/>
        <dbReference type="ChEBI" id="CHEBI:35235"/>
        <dbReference type="ChEBI" id="CHEBI:57305"/>
        <dbReference type="ChEBI" id="CHEBI:61694"/>
    </reaction>
    <physiologicalReaction direction="left-to-right" evidence="14">
        <dbReference type="Rhea" id="RHEA:28784"/>
    </physiologicalReaction>
</comment>
<feature type="domain" description="Peptidase M17 leucyl aminopeptidase N-terminal" evidence="16">
    <location>
        <begin position="53"/>
        <end position="171"/>
    </location>
</feature>
<dbReference type="PRINTS" id="PR00481">
    <property type="entry name" value="LAMNOPPTDASE"/>
</dbReference>
<dbReference type="PANTHER" id="PTHR11963">
    <property type="entry name" value="LEUCINE AMINOPEPTIDASE-RELATED"/>
    <property type="match status" value="1"/>
</dbReference>
<dbReference type="Gene3D" id="3.40.220.10">
    <property type="entry name" value="Leucine Aminopeptidase, subunit E, domain 1"/>
    <property type="match status" value="1"/>
</dbReference>
<dbReference type="Gene3D" id="3.40.630.10">
    <property type="entry name" value="Zn peptidases"/>
    <property type="match status" value="1"/>
</dbReference>
<dbReference type="Proteomes" id="UP001307889">
    <property type="component" value="Chromosome 13"/>
</dbReference>
<dbReference type="PANTHER" id="PTHR11963:SF16">
    <property type="entry name" value="CYTOSOL AMINOPEPTIDASE"/>
    <property type="match status" value="1"/>
</dbReference>
<evidence type="ECO:0000256" key="14">
    <source>
        <dbReference type="ARBA" id="ARBA00049107"/>
    </source>
</evidence>
<name>A0ABN7BE66_9HEMI</name>
<evidence type="ECO:0000256" key="13">
    <source>
        <dbReference type="ARBA" id="ARBA00047881"/>
    </source>
</evidence>
<comment type="catalytic activity">
    <reaction evidence="13">
        <text>S-benzyl-L-cysteinylglycine + H2O = S-benzyl-L-cysteine + glycine</text>
        <dbReference type="Rhea" id="RHEA:62568"/>
        <dbReference type="ChEBI" id="CHEBI:15377"/>
        <dbReference type="ChEBI" id="CHEBI:57305"/>
        <dbReference type="ChEBI" id="CHEBI:145802"/>
        <dbReference type="ChEBI" id="CHEBI:145803"/>
    </reaction>
    <physiologicalReaction direction="left-to-right" evidence="13">
        <dbReference type="Rhea" id="RHEA:62569"/>
    </physiologicalReaction>
</comment>
<evidence type="ECO:0000256" key="7">
    <source>
        <dbReference type="ARBA" id="ARBA00023625"/>
    </source>
</evidence>
<evidence type="ECO:0000259" key="16">
    <source>
        <dbReference type="Pfam" id="PF02789"/>
    </source>
</evidence>
<feature type="domain" description="Cytosol aminopeptidase" evidence="15">
    <location>
        <begin position="202"/>
        <end position="513"/>
    </location>
</feature>
<evidence type="ECO:0000256" key="1">
    <source>
        <dbReference type="ARBA" id="ARBA00009528"/>
    </source>
</evidence>
<reference evidence="17 18" key="1">
    <citation type="submission" date="2023-09" db="EMBL/GenBank/DDBJ databases">
        <title>Nesidiocoris tenuis whole genome shotgun sequence.</title>
        <authorList>
            <person name="Shibata T."/>
            <person name="Shimoda M."/>
            <person name="Kobayashi T."/>
            <person name="Uehara T."/>
        </authorList>
    </citation>
    <scope>NUCLEOTIDE SEQUENCE [LARGE SCALE GENOMIC DNA]</scope>
    <source>
        <strain evidence="17 18">Japan</strain>
    </source>
</reference>
<evidence type="ECO:0000256" key="3">
    <source>
        <dbReference type="ARBA" id="ARBA00022438"/>
    </source>
</evidence>
<evidence type="ECO:0000256" key="6">
    <source>
        <dbReference type="ARBA" id="ARBA00023511"/>
    </source>
</evidence>
<comment type="catalytic activity">
    <reaction evidence="6">
        <text>an S-substituted L-cysteinylglycine + H2O = an S-substituted L-cysteine + glycine</text>
        <dbReference type="Rhea" id="RHEA:60444"/>
        <dbReference type="ChEBI" id="CHEBI:15377"/>
        <dbReference type="ChEBI" id="CHEBI:57305"/>
        <dbReference type="ChEBI" id="CHEBI:58717"/>
        <dbReference type="ChEBI" id="CHEBI:143103"/>
        <dbReference type="EC" id="3.4.13.23"/>
    </reaction>
    <physiologicalReaction direction="left-to-right" evidence="6">
        <dbReference type="Rhea" id="RHEA:60445"/>
    </physiologicalReaction>
</comment>
<comment type="similarity">
    <text evidence="1">Belongs to the peptidase M17 family.</text>
</comment>
<dbReference type="EMBL" id="AP028921">
    <property type="protein sequence ID" value="BET01988.1"/>
    <property type="molecule type" value="Genomic_DNA"/>
</dbReference>
<keyword evidence="18" id="KW-1185">Reference proteome</keyword>
<evidence type="ECO:0000256" key="5">
    <source>
        <dbReference type="ARBA" id="ARBA00022801"/>
    </source>
</evidence>
<dbReference type="SUPFAM" id="SSF52949">
    <property type="entry name" value="Macro domain-like"/>
    <property type="match status" value="1"/>
</dbReference>
<gene>
    <name evidence="17" type="ORF">NTJ_14806</name>
</gene>
<organism evidence="17 18">
    <name type="scientific">Nesidiocoris tenuis</name>
    <dbReference type="NCBI Taxonomy" id="355587"/>
    <lineage>
        <taxon>Eukaryota</taxon>
        <taxon>Metazoa</taxon>
        <taxon>Ecdysozoa</taxon>
        <taxon>Arthropoda</taxon>
        <taxon>Hexapoda</taxon>
        <taxon>Insecta</taxon>
        <taxon>Pterygota</taxon>
        <taxon>Neoptera</taxon>
        <taxon>Paraneoptera</taxon>
        <taxon>Hemiptera</taxon>
        <taxon>Heteroptera</taxon>
        <taxon>Panheteroptera</taxon>
        <taxon>Cimicomorpha</taxon>
        <taxon>Miridae</taxon>
        <taxon>Dicyphina</taxon>
        <taxon>Nesidiocoris</taxon>
    </lineage>
</organism>
<dbReference type="EC" id="3.4.13.23" evidence="7"/>
<dbReference type="SUPFAM" id="SSF53187">
    <property type="entry name" value="Zn-dependent exopeptidases"/>
    <property type="match status" value="1"/>
</dbReference>
<keyword evidence="5" id="KW-0378">Hydrolase</keyword>
<evidence type="ECO:0000313" key="17">
    <source>
        <dbReference type="EMBL" id="BET01988.1"/>
    </source>
</evidence>